<proteinExistence type="predicted"/>
<comment type="caution">
    <text evidence="4">The sequence shown here is derived from an EMBL/GenBank/DDBJ whole genome shotgun (WGS) entry which is preliminary data.</text>
</comment>
<organism evidence="4 5">
    <name type="scientific">Novosphingobium soli</name>
    <dbReference type="NCBI Taxonomy" id="574956"/>
    <lineage>
        <taxon>Bacteria</taxon>
        <taxon>Pseudomonadati</taxon>
        <taxon>Pseudomonadota</taxon>
        <taxon>Alphaproteobacteria</taxon>
        <taxon>Sphingomonadales</taxon>
        <taxon>Sphingomonadaceae</taxon>
        <taxon>Novosphingobium</taxon>
    </lineage>
</organism>
<reference evidence="4 5" key="1">
    <citation type="submission" date="2024-09" db="EMBL/GenBank/DDBJ databases">
        <authorList>
            <person name="Sun Q."/>
            <person name="Mori K."/>
        </authorList>
    </citation>
    <scope>NUCLEOTIDE SEQUENCE [LARGE SCALE GENOMIC DNA]</scope>
    <source>
        <strain evidence="4 5">CCM 7706</strain>
    </source>
</reference>
<dbReference type="Gene3D" id="3.40.50.2000">
    <property type="entry name" value="Glycogen Phosphorylase B"/>
    <property type="match status" value="2"/>
</dbReference>
<accession>A0ABV6CWI1</accession>
<dbReference type="PANTHER" id="PTHR12526:SF510">
    <property type="entry name" value="D-INOSITOL 3-PHOSPHATE GLYCOSYLTRANSFERASE"/>
    <property type="match status" value="1"/>
</dbReference>
<evidence type="ECO:0000256" key="1">
    <source>
        <dbReference type="ARBA" id="ARBA00022676"/>
    </source>
</evidence>
<dbReference type="PANTHER" id="PTHR12526">
    <property type="entry name" value="GLYCOSYLTRANSFERASE"/>
    <property type="match status" value="1"/>
</dbReference>
<dbReference type="GO" id="GO:0016757">
    <property type="term" value="F:glycosyltransferase activity"/>
    <property type="evidence" value="ECO:0007669"/>
    <property type="project" value="UniProtKB-KW"/>
</dbReference>
<dbReference type="EC" id="2.4.-.-" evidence="4"/>
<evidence type="ECO:0000259" key="3">
    <source>
        <dbReference type="Pfam" id="PF00534"/>
    </source>
</evidence>
<dbReference type="Proteomes" id="UP001589798">
    <property type="component" value="Unassembled WGS sequence"/>
</dbReference>
<dbReference type="CDD" id="cd03801">
    <property type="entry name" value="GT4_PimA-like"/>
    <property type="match status" value="1"/>
</dbReference>
<dbReference type="InterPro" id="IPR001296">
    <property type="entry name" value="Glyco_trans_1"/>
</dbReference>
<dbReference type="RefSeq" id="WP_379487820.1">
    <property type="nucleotide sequence ID" value="NZ_JBHLWK010000015.1"/>
</dbReference>
<dbReference type="SUPFAM" id="SSF53756">
    <property type="entry name" value="UDP-Glycosyltransferase/glycogen phosphorylase"/>
    <property type="match status" value="1"/>
</dbReference>
<keyword evidence="5" id="KW-1185">Reference proteome</keyword>
<protein>
    <submittedName>
        <fullName evidence="4">Glycosyltransferase family 4 protein</fullName>
        <ecNumber evidence="4">2.4.-.-</ecNumber>
    </submittedName>
</protein>
<name>A0ABV6CWI1_9SPHN</name>
<sequence>MTRRLLIVHSAGDFREAWRLREQSGGEVYYGHSYILDELARMAATFDEAGYLAGSAPVYDERLPSGARVLGAGADPYADPAPTLAAMARFAPTHLIVHGPIAPLLRWGLQNQLEVGCVLADSFHIDPVRRWLRHRGLPRLLNDPGITLVGNHGVNAARGLVDLGVRPDKVIAWDFPHARSPADFAPRQLGPAGPRRLFYAGLIVRSKGVGELIRAVARLKPTRDVRVSIAGAGRVDAYRNLARRLGVADRVEFLGLVPNTQVLEHMRQADAVVVPSRHAFPEGLPLTLYEALTSRTPLIASDHPMFRGHLRDGESALVFPAGNARALAAAIERLFDDAALYERLSRHAADAWQRMQCPVKWGTMIERWTRGDPSDLAWLRSHALDAGEPQ</sequence>
<gene>
    <name evidence="4" type="ORF">ACFFJC_12495</name>
</gene>
<dbReference type="Pfam" id="PF00534">
    <property type="entry name" value="Glycos_transf_1"/>
    <property type="match status" value="1"/>
</dbReference>
<dbReference type="EMBL" id="JBHLWK010000015">
    <property type="protein sequence ID" value="MFC0205084.1"/>
    <property type="molecule type" value="Genomic_DNA"/>
</dbReference>
<evidence type="ECO:0000256" key="2">
    <source>
        <dbReference type="ARBA" id="ARBA00022679"/>
    </source>
</evidence>
<keyword evidence="2 4" id="KW-0808">Transferase</keyword>
<feature type="domain" description="Glycosyl transferase family 1" evidence="3">
    <location>
        <begin position="192"/>
        <end position="348"/>
    </location>
</feature>
<evidence type="ECO:0000313" key="5">
    <source>
        <dbReference type="Proteomes" id="UP001589798"/>
    </source>
</evidence>
<keyword evidence="1 4" id="KW-0328">Glycosyltransferase</keyword>
<evidence type="ECO:0000313" key="4">
    <source>
        <dbReference type="EMBL" id="MFC0205084.1"/>
    </source>
</evidence>